<keyword evidence="4" id="KW-1185">Reference proteome</keyword>
<feature type="domain" description="Myb/SANT-like" evidence="2">
    <location>
        <begin position="228"/>
        <end position="318"/>
    </location>
</feature>
<evidence type="ECO:0000259" key="2">
    <source>
        <dbReference type="Pfam" id="PF12776"/>
    </source>
</evidence>
<name>A0A811MBK2_9POAL</name>
<dbReference type="Pfam" id="PF12776">
    <property type="entry name" value="Myb_DNA-bind_3"/>
    <property type="match status" value="1"/>
</dbReference>
<evidence type="ECO:0000313" key="3">
    <source>
        <dbReference type="EMBL" id="CAD6206198.1"/>
    </source>
</evidence>
<dbReference type="PANTHER" id="PTHR47069:SF11">
    <property type="entry name" value="OS04G0275550 PROTEIN"/>
    <property type="match status" value="1"/>
</dbReference>
<feature type="region of interest" description="Disordered" evidence="1">
    <location>
        <begin position="11"/>
        <end position="38"/>
    </location>
</feature>
<feature type="compositionally biased region" description="Gly residues" evidence="1">
    <location>
        <begin position="15"/>
        <end position="25"/>
    </location>
</feature>
<comment type="caution">
    <text evidence="3">The sequence shown here is derived from an EMBL/GenBank/DDBJ whole genome shotgun (WGS) entry which is preliminary data.</text>
</comment>
<accession>A0A811MBK2</accession>
<dbReference type="OrthoDB" id="692661at2759"/>
<dbReference type="InterPro" id="IPR024752">
    <property type="entry name" value="Myb/SANT-like_dom"/>
</dbReference>
<protein>
    <recommendedName>
        <fullName evidence="2">Myb/SANT-like domain-containing protein</fullName>
    </recommendedName>
</protein>
<feature type="compositionally biased region" description="Low complexity" evidence="1">
    <location>
        <begin position="149"/>
        <end position="161"/>
    </location>
</feature>
<feature type="region of interest" description="Disordered" evidence="1">
    <location>
        <begin position="113"/>
        <end position="172"/>
    </location>
</feature>
<dbReference type="EMBL" id="CAJGYO010000001">
    <property type="protein sequence ID" value="CAD6206198.1"/>
    <property type="molecule type" value="Genomic_DNA"/>
</dbReference>
<organism evidence="3 4">
    <name type="scientific">Miscanthus lutarioriparius</name>
    <dbReference type="NCBI Taxonomy" id="422564"/>
    <lineage>
        <taxon>Eukaryota</taxon>
        <taxon>Viridiplantae</taxon>
        <taxon>Streptophyta</taxon>
        <taxon>Embryophyta</taxon>
        <taxon>Tracheophyta</taxon>
        <taxon>Spermatophyta</taxon>
        <taxon>Magnoliopsida</taxon>
        <taxon>Liliopsida</taxon>
        <taxon>Poales</taxon>
        <taxon>Poaceae</taxon>
        <taxon>PACMAD clade</taxon>
        <taxon>Panicoideae</taxon>
        <taxon>Andropogonodae</taxon>
        <taxon>Andropogoneae</taxon>
        <taxon>Saccharinae</taxon>
        <taxon>Miscanthus</taxon>
    </lineage>
</organism>
<proteinExistence type="predicted"/>
<evidence type="ECO:0000256" key="1">
    <source>
        <dbReference type="SAM" id="MobiDB-lite"/>
    </source>
</evidence>
<dbReference type="Proteomes" id="UP000604825">
    <property type="component" value="Unassembled WGS sequence"/>
</dbReference>
<evidence type="ECO:0000313" key="4">
    <source>
        <dbReference type="Proteomes" id="UP000604825"/>
    </source>
</evidence>
<reference evidence="3" key="1">
    <citation type="submission" date="2020-10" db="EMBL/GenBank/DDBJ databases">
        <authorList>
            <person name="Han B."/>
            <person name="Lu T."/>
            <person name="Zhao Q."/>
            <person name="Huang X."/>
            <person name="Zhao Y."/>
        </authorList>
    </citation>
    <scope>NUCLEOTIDE SEQUENCE</scope>
</reference>
<dbReference type="PANTHER" id="PTHR47069">
    <property type="match status" value="1"/>
</dbReference>
<dbReference type="AlphaFoldDB" id="A0A811MBK2"/>
<sequence length="362" mass="39483">MDGYGADSFYHGDNDGYGDGHGYGNIDGTREFLSQPHPSNVRYPAYNRPTFNTPGSSSFASPRTGMAALDLNSQGAEWPPMGGFQGLLRSGGDLDGPNVSPPVDARSASRTLGFRAPRSNTGGGAGSGRATSTVSCGGRVGGGVPPVPAVGRGVRRGTSGVAQPLTARGKHPRVPAVADDNFASNIERHDISSSIEMISEYLSIYWSFRDLICFQDKCNKLGKSRADWSEENTDKLCRIWCNQIDIGNCTKGTMTKTGMKEVIRQYHAATGKMHDREQISSRYRQLRALWGFIKQLKTDTGLGRNSDGTVIADDDWWESKTKVHAHIFYVLTALSMMFSSHTTKCCRGDFDYGFWILHSGEN</sequence>
<gene>
    <name evidence="3" type="ORF">NCGR_LOCUS3936</name>
</gene>